<keyword evidence="3" id="KW-1185">Reference proteome</keyword>
<feature type="region of interest" description="Disordered" evidence="1">
    <location>
        <begin position="166"/>
        <end position="271"/>
    </location>
</feature>
<organism evidence="3 4">
    <name type="scientific">Ditylenchus dipsaci</name>
    <dbReference type="NCBI Taxonomy" id="166011"/>
    <lineage>
        <taxon>Eukaryota</taxon>
        <taxon>Metazoa</taxon>
        <taxon>Ecdysozoa</taxon>
        <taxon>Nematoda</taxon>
        <taxon>Chromadorea</taxon>
        <taxon>Rhabditida</taxon>
        <taxon>Tylenchina</taxon>
        <taxon>Tylenchomorpha</taxon>
        <taxon>Sphaerularioidea</taxon>
        <taxon>Anguinidae</taxon>
        <taxon>Anguininae</taxon>
        <taxon>Ditylenchus</taxon>
    </lineage>
</organism>
<feature type="domain" description="WW" evidence="2">
    <location>
        <begin position="116"/>
        <end position="150"/>
    </location>
</feature>
<dbReference type="PROSITE" id="PS50020">
    <property type="entry name" value="WW_DOMAIN_2"/>
    <property type="match status" value="1"/>
</dbReference>
<name>A0A915CT95_9BILA</name>
<evidence type="ECO:0000313" key="3">
    <source>
        <dbReference type="Proteomes" id="UP000887574"/>
    </source>
</evidence>
<evidence type="ECO:0000313" key="4">
    <source>
        <dbReference type="WBParaSite" id="jg12394"/>
    </source>
</evidence>
<dbReference type="Gene3D" id="3.40.30.10">
    <property type="entry name" value="Glutaredoxin"/>
    <property type="match status" value="1"/>
</dbReference>
<sequence>MNIKQRSITCIQKIEFTRNVTASLLLARLKQRESSKKLGSVRLIARKVFAESYDKEDDEQIDSSEKYRGGAPGCPNKYNHYHVCTDYCFDHWREGFPIERLPPKYLDQRTKMLKEYPLPLGWKEVYDPGMRRHYYWCQATDEVSWLSPKHPRAVISEAAQKIAKEMLESSKPSSRSEHPQPRRSLGSRDREKDDRRDDTRDSRGRREQGREKRYRGRDPEREARRRRQEGSGSEDENQKGSGNEDDKEAEELSEREKLKRAKRRGIDPMDPAAYGEAEVGAWSSGLASDGVKTGVDVTANGPLFQSRPYPAPGAILRRNNPDAEKAD</sequence>
<proteinExistence type="predicted"/>
<dbReference type="Gene3D" id="2.20.70.10">
    <property type="match status" value="1"/>
</dbReference>
<protein>
    <submittedName>
        <fullName evidence="4">WW domain-containing protein</fullName>
    </submittedName>
</protein>
<dbReference type="InterPro" id="IPR036020">
    <property type="entry name" value="WW_dom_sf"/>
</dbReference>
<dbReference type="WBParaSite" id="jg12394">
    <property type="protein sequence ID" value="jg12394"/>
    <property type="gene ID" value="jg12394"/>
</dbReference>
<dbReference type="Proteomes" id="UP000887574">
    <property type="component" value="Unplaced"/>
</dbReference>
<feature type="region of interest" description="Disordered" evidence="1">
    <location>
        <begin position="299"/>
        <end position="327"/>
    </location>
</feature>
<evidence type="ECO:0000256" key="1">
    <source>
        <dbReference type="SAM" id="MobiDB-lite"/>
    </source>
</evidence>
<reference evidence="4" key="1">
    <citation type="submission" date="2022-11" db="UniProtKB">
        <authorList>
            <consortium name="WormBaseParasite"/>
        </authorList>
    </citation>
    <scope>IDENTIFICATION</scope>
</reference>
<dbReference type="InterPro" id="IPR001202">
    <property type="entry name" value="WW_dom"/>
</dbReference>
<feature type="compositionally biased region" description="Basic and acidic residues" evidence="1">
    <location>
        <begin position="166"/>
        <end position="223"/>
    </location>
</feature>
<feature type="compositionally biased region" description="Basic and acidic residues" evidence="1">
    <location>
        <begin position="236"/>
        <end position="257"/>
    </location>
</feature>
<dbReference type="SUPFAM" id="SSF51045">
    <property type="entry name" value="WW domain"/>
    <property type="match status" value="1"/>
</dbReference>
<dbReference type="AlphaFoldDB" id="A0A915CT95"/>
<evidence type="ECO:0000259" key="2">
    <source>
        <dbReference type="PROSITE" id="PS50020"/>
    </source>
</evidence>
<accession>A0A915CT95</accession>